<dbReference type="EMBL" id="JAIVFQ010000012">
    <property type="protein sequence ID" value="MCC5599814.1"/>
    <property type="molecule type" value="Genomic_DNA"/>
</dbReference>
<reference evidence="1 2" key="1">
    <citation type="journal article" date="2021" name="Microorganisms">
        <title>Genome Evolution of Filamentous Cyanobacterium Nostoc Species: From Facultative Symbiosis to Free Living.</title>
        <authorList>
            <person name="Huo D."/>
            <person name="Li H."/>
            <person name="Cai F."/>
            <person name="Guo X."/>
            <person name="Qiao Z."/>
            <person name="Wang W."/>
            <person name="Yu G."/>
            <person name="Li R."/>
        </authorList>
    </citation>
    <scope>NUCLEOTIDE SEQUENCE [LARGE SCALE GENOMIC DNA]</scope>
    <source>
        <strain evidence="1 2">CHAB 5714</strain>
    </source>
</reference>
<sequence>MSKIRIGNTIVKSNEKLRQIQSQVFTHYGYQKVNDFLLNDSRDFRVVFDMLWEKYHSQPKIFYDSTLIKVLEESKSFKKFILAVNIQTISQMRIPFDKFYIPCLKECYQNYETHKETGARGWVVGVIPFLGATYPERRKFLSNLIYSLDITENINSGRIIYLDNHLALTYKQDDSKNQALGELLFAARRSEDLWSFDQTDVFVPVKSLRQAKIALANYQGKPRKGELVGNDSARFSRFLGLDIRDSYAYMPGYEELVNYKGKGFQKRQSIITRYH</sequence>
<gene>
    <name evidence="1" type="ORF">LC586_11370</name>
</gene>
<protein>
    <submittedName>
        <fullName evidence="1">Uncharacterized protein</fullName>
    </submittedName>
</protein>
<evidence type="ECO:0000313" key="1">
    <source>
        <dbReference type="EMBL" id="MCC5599814.1"/>
    </source>
</evidence>
<organism evidence="1 2">
    <name type="scientific">Nostoc favosum CHAB5714</name>
    <dbReference type="NCBI Taxonomy" id="2780399"/>
    <lineage>
        <taxon>Bacteria</taxon>
        <taxon>Bacillati</taxon>
        <taxon>Cyanobacteriota</taxon>
        <taxon>Cyanophyceae</taxon>
        <taxon>Nostocales</taxon>
        <taxon>Nostocaceae</taxon>
        <taxon>Nostoc</taxon>
        <taxon>Nostoc favosum</taxon>
    </lineage>
</organism>
<name>A0ABS8I6K2_9NOSO</name>
<dbReference type="Proteomes" id="UP001199525">
    <property type="component" value="Unassembled WGS sequence"/>
</dbReference>
<comment type="caution">
    <text evidence="1">The sequence shown here is derived from an EMBL/GenBank/DDBJ whole genome shotgun (WGS) entry which is preliminary data.</text>
</comment>
<proteinExistence type="predicted"/>
<dbReference type="RefSeq" id="WP_229484633.1">
    <property type="nucleotide sequence ID" value="NZ_JAIVFQ010000012.1"/>
</dbReference>
<accession>A0ABS8I6K2</accession>
<keyword evidence="2" id="KW-1185">Reference proteome</keyword>
<evidence type="ECO:0000313" key="2">
    <source>
        <dbReference type="Proteomes" id="UP001199525"/>
    </source>
</evidence>